<dbReference type="PROSITE" id="PS00729">
    <property type="entry name" value="AP_NUCLEASE_F2_1"/>
    <property type="match status" value="1"/>
</dbReference>
<dbReference type="GO" id="GO:0008081">
    <property type="term" value="F:phosphoric diester hydrolase activity"/>
    <property type="evidence" value="ECO:0007669"/>
    <property type="project" value="TreeGrafter"/>
</dbReference>
<reference evidence="9 10" key="1">
    <citation type="journal article" date="2016" name="Nat. Commun.">
        <title>Thousands of microbial genomes shed light on interconnected biogeochemical processes in an aquifer system.</title>
        <authorList>
            <person name="Anantharaman K."/>
            <person name="Brown C.T."/>
            <person name="Hug L.A."/>
            <person name="Sharon I."/>
            <person name="Castelle C.J."/>
            <person name="Probst A.J."/>
            <person name="Thomas B.C."/>
            <person name="Singh A."/>
            <person name="Wilkins M.J."/>
            <person name="Karaoz U."/>
            <person name="Brodie E.L."/>
            <person name="Williams K.H."/>
            <person name="Hubbard S.S."/>
            <person name="Banfield J.F."/>
        </authorList>
    </citation>
    <scope>NUCLEOTIDE SEQUENCE [LARGE SCALE GENOMIC DNA]</scope>
</reference>
<dbReference type="InterPro" id="IPR001719">
    <property type="entry name" value="AP_endonuc_2"/>
</dbReference>
<evidence type="ECO:0000256" key="7">
    <source>
        <dbReference type="ARBA" id="ARBA00023204"/>
    </source>
</evidence>
<comment type="caution">
    <text evidence="9">The sequence shown here is derived from an EMBL/GenBank/DDBJ whole genome shotgun (WGS) entry which is preliminary data.</text>
</comment>
<accession>A0A1F8H5D1</accession>
<evidence type="ECO:0000313" key="9">
    <source>
        <dbReference type="EMBL" id="OGN32059.1"/>
    </source>
</evidence>
<feature type="domain" description="Xylose isomerase-like TIM barrel" evidence="8">
    <location>
        <begin position="19"/>
        <end position="264"/>
    </location>
</feature>
<dbReference type="Pfam" id="PF01261">
    <property type="entry name" value="AP_endonuc_2"/>
    <property type="match status" value="1"/>
</dbReference>
<keyword evidence="7" id="KW-0234">DNA repair</keyword>
<dbReference type="Gene3D" id="3.20.20.150">
    <property type="entry name" value="Divalent-metal-dependent TIM barrel enzymes"/>
    <property type="match status" value="1"/>
</dbReference>
<evidence type="ECO:0000256" key="5">
    <source>
        <dbReference type="ARBA" id="ARBA00022801"/>
    </source>
</evidence>
<dbReference type="PANTHER" id="PTHR21445:SF0">
    <property type="entry name" value="APURINIC-APYRIMIDINIC ENDONUCLEASE"/>
    <property type="match status" value="1"/>
</dbReference>
<sequence>MFKIGAHVSAAGGLDKCIANAEAIGAEAMQIFGSSPRQWKVNLPKPEEIKKYRTALEKSTINGGVFLHAPYLINLASPDEAIWQNSINCLAGNLQIAELMGGDGVIFHVGSGKDPNKQPALERSVEGIKAVLKMAPGKTHLIIENSASIKKVGSDASEIKYLMSGVDNKRVKFCIDIAHTFEAGLVAEYSPEEIDKLFSQLDKEIGLENLMALHVNDSRTAQGSNHDQHDNIGEGQISLAGFKNLAKEKRLWSMPWLLEVPGFDEMGPDRRNVEILKKLRLK</sequence>
<dbReference type="PANTHER" id="PTHR21445">
    <property type="entry name" value="ENDONUCLEASE IV ENDODEOXYRIBONUCLEASE IV"/>
    <property type="match status" value="1"/>
</dbReference>
<dbReference type="InterPro" id="IPR036237">
    <property type="entry name" value="Xyl_isomerase-like_sf"/>
</dbReference>
<dbReference type="InterPro" id="IPR018246">
    <property type="entry name" value="AP_endonuc_F2_Zn_BS"/>
</dbReference>
<evidence type="ECO:0000256" key="1">
    <source>
        <dbReference type="ARBA" id="ARBA00001947"/>
    </source>
</evidence>
<evidence type="ECO:0000256" key="4">
    <source>
        <dbReference type="ARBA" id="ARBA00022763"/>
    </source>
</evidence>
<evidence type="ECO:0000313" key="10">
    <source>
        <dbReference type="Proteomes" id="UP000177494"/>
    </source>
</evidence>
<dbReference type="PROSITE" id="PS51432">
    <property type="entry name" value="AP_NUCLEASE_F2_4"/>
    <property type="match status" value="1"/>
</dbReference>
<dbReference type="InterPro" id="IPR013022">
    <property type="entry name" value="Xyl_isomerase-like_TIM-brl"/>
</dbReference>
<evidence type="ECO:0000256" key="6">
    <source>
        <dbReference type="ARBA" id="ARBA00022833"/>
    </source>
</evidence>
<comment type="cofactor">
    <cofactor evidence="1">
        <name>Zn(2+)</name>
        <dbReference type="ChEBI" id="CHEBI:29105"/>
    </cofactor>
</comment>
<dbReference type="STRING" id="1802706.A3I32_03165"/>
<gene>
    <name evidence="9" type="ORF">A3I32_03165</name>
</gene>
<dbReference type="EMBL" id="MGKU01000026">
    <property type="protein sequence ID" value="OGN32059.1"/>
    <property type="molecule type" value="Genomic_DNA"/>
</dbReference>
<dbReference type="GO" id="GO:0006284">
    <property type="term" value="P:base-excision repair"/>
    <property type="evidence" value="ECO:0007669"/>
    <property type="project" value="TreeGrafter"/>
</dbReference>
<keyword evidence="3" id="KW-0479">Metal-binding</keyword>
<proteinExistence type="inferred from homology"/>
<dbReference type="Proteomes" id="UP000177494">
    <property type="component" value="Unassembled WGS sequence"/>
</dbReference>
<dbReference type="NCBIfam" id="TIGR00587">
    <property type="entry name" value="nfo"/>
    <property type="match status" value="1"/>
</dbReference>
<comment type="similarity">
    <text evidence="2">Belongs to the AP endonuclease 2 family.</text>
</comment>
<keyword evidence="6" id="KW-0862">Zinc</keyword>
<dbReference type="GO" id="GO:0008270">
    <property type="term" value="F:zinc ion binding"/>
    <property type="evidence" value="ECO:0007669"/>
    <property type="project" value="InterPro"/>
</dbReference>
<evidence type="ECO:0000256" key="3">
    <source>
        <dbReference type="ARBA" id="ARBA00022723"/>
    </source>
</evidence>
<evidence type="ECO:0000259" key="8">
    <source>
        <dbReference type="Pfam" id="PF01261"/>
    </source>
</evidence>
<organism evidence="9 10">
    <name type="scientific">Candidatus Yanofskybacteria bacterium RIFCSPLOWO2_02_FULL_45_10</name>
    <dbReference type="NCBI Taxonomy" id="1802706"/>
    <lineage>
        <taxon>Bacteria</taxon>
        <taxon>Candidatus Yanofskyibacteriota</taxon>
    </lineage>
</organism>
<dbReference type="GO" id="GO:0003677">
    <property type="term" value="F:DNA binding"/>
    <property type="evidence" value="ECO:0007669"/>
    <property type="project" value="InterPro"/>
</dbReference>
<dbReference type="GO" id="GO:0003906">
    <property type="term" value="F:DNA-(apurinic or apyrimidinic site) endonuclease activity"/>
    <property type="evidence" value="ECO:0007669"/>
    <property type="project" value="TreeGrafter"/>
</dbReference>
<dbReference type="CDD" id="cd00019">
    <property type="entry name" value="AP2Ec"/>
    <property type="match status" value="1"/>
</dbReference>
<protein>
    <recommendedName>
        <fullName evidence="8">Xylose isomerase-like TIM barrel domain-containing protein</fullName>
    </recommendedName>
</protein>
<name>A0A1F8H5D1_9BACT</name>
<keyword evidence="4" id="KW-0227">DNA damage</keyword>
<dbReference type="AlphaFoldDB" id="A0A1F8H5D1"/>
<dbReference type="SUPFAM" id="SSF51658">
    <property type="entry name" value="Xylose isomerase-like"/>
    <property type="match status" value="1"/>
</dbReference>
<dbReference type="PROSITE" id="PS00731">
    <property type="entry name" value="AP_NUCLEASE_F2_3"/>
    <property type="match status" value="1"/>
</dbReference>
<keyword evidence="5" id="KW-0378">Hydrolase</keyword>
<dbReference type="SMART" id="SM00518">
    <property type="entry name" value="AP2Ec"/>
    <property type="match status" value="1"/>
</dbReference>
<evidence type="ECO:0000256" key="2">
    <source>
        <dbReference type="ARBA" id="ARBA00005340"/>
    </source>
</evidence>